<dbReference type="Proteomes" id="UP000800092">
    <property type="component" value="Unassembled WGS sequence"/>
</dbReference>
<dbReference type="OrthoDB" id="3045089at2759"/>
<reference evidence="3" key="1">
    <citation type="journal article" date="2020" name="Stud. Mycol.">
        <title>101 Dothideomycetes genomes: a test case for predicting lifestyles and emergence of pathogens.</title>
        <authorList>
            <person name="Haridas S."/>
            <person name="Albert R."/>
            <person name="Binder M."/>
            <person name="Bloem J."/>
            <person name="Labutti K."/>
            <person name="Salamov A."/>
            <person name="Andreopoulos B."/>
            <person name="Baker S."/>
            <person name="Barry K."/>
            <person name="Bills G."/>
            <person name="Bluhm B."/>
            <person name="Cannon C."/>
            <person name="Castanera R."/>
            <person name="Culley D."/>
            <person name="Daum C."/>
            <person name="Ezra D."/>
            <person name="Gonzalez J."/>
            <person name="Henrissat B."/>
            <person name="Kuo A."/>
            <person name="Liang C."/>
            <person name="Lipzen A."/>
            <person name="Lutzoni F."/>
            <person name="Magnuson J."/>
            <person name="Mondo S."/>
            <person name="Nolan M."/>
            <person name="Ohm R."/>
            <person name="Pangilinan J."/>
            <person name="Park H.-J."/>
            <person name="Ramirez L."/>
            <person name="Alfaro M."/>
            <person name="Sun H."/>
            <person name="Tritt A."/>
            <person name="Yoshinaga Y."/>
            <person name="Zwiers L.-H."/>
            <person name="Turgeon B."/>
            <person name="Goodwin S."/>
            <person name="Spatafora J."/>
            <person name="Crous P."/>
            <person name="Grigoriev I."/>
        </authorList>
    </citation>
    <scope>NUCLEOTIDE SEQUENCE</scope>
    <source>
        <strain evidence="3">Tuck. ex Michener</strain>
    </source>
</reference>
<dbReference type="EMBL" id="ML991827">
    <property type="protein sequence ID" value="KAF2231425.1"/>
    <property type="molecule type" value="Genomic_DNA"/>
</dbReference>
<dbReference type="AlphaFoldDB" id="A0A6A6H075"/>
<organism evidence="3 4">
    <name type="scientific">Viridothelium virens</name>
    <name type="common">Speckled blister lichen</name>
    <name type="synonym">Trypethelium virens</name>
    <dbReference type="NCBI Taxonomy" id="1048519"/>
    <lineage>
        <taxon>Eukaryota</taxon>
        <taxon>Fungi</taxon>
        <taxon>Dikarya</taxon>
        <taxon>Ascomycota</taxon>
        <taxon>Pezizomycotina</taxon>
        <taxon>Dothideomycetes</taxon>
        <taxon>Dothideomycetes incertae sedis</taxon>
        <taxon>Trypetheliales</taxon>
        <taxon>Trypetheliaceae</taxon>
        <taxon>Viridothelium</taxon>
    </lineage>
</organism>
<proteinExistence type="predicted"/>
<evidence type="ECO:0000256" key="1">
    <source>
        <dbReference type="SAM" id="MobiDB-lite"/>
    </source>
</evidence>
<protein>
    <recommendedName>
        <fullName evidence="2">Ubiquitin-like domain-containing protein</fullName>
    </recommendedName>
</protein>
<keyword evidence="4" id="KW-1185">Reference proteome</keyword>
<evidence type="ECO:0000313" key="3">
    <source>
        <dbReference type="EMBL" id="KAF2231425.1"/>
    </source>
</evidence>
<dbReference type="Pfam" id="PF22893">
    <property type="entry name" value="ULD_2"/>
    <property type="match status" value="1"/>
</dbReference>
<dbReference type="InterPro" id="IPR054464">
    <property type="entry name" value="ULD_fung"/>
</dbReference>
<feature type="region of interest" description="Disordered" evidence="1">
    <location>
        <begin position="70"/>
        <end position="95"/>
    </location>
</feature>
<feature type="domain" description="Ubiquitin-like" evidence="2">
    <location>
        <begin position="165"/>
        <end position="243"/>
    </location>
</feature>
<name>A0A6A6H075_VIRVR</name>
<gene>
    <name evidence="3" type="ORF">EV356DRAFT_293355</name>
</gene>
<accession>A0A6A6H075</accession>
<sequence>MNQRLEHSQQQLQLIQIKADENTRSLSSQLDKVTAEVRLTSELARIDTRRLLQICAGLQVGIERIEKRQRFQPRKTQDSRPRRIARTEHQTSSLQRDARSLKWSLQLTTHTVSQLLQRFSNLSKEILEYSKNIYMTNIEIYALLRRMQDTPALSPQNIPTGSIIVHISGREYRLPYSYFCYWDVFEAMLKCESKGQCWERHIDAGFYGIVTRAPGARSSPDISRASWHQSISPGIKLYLSIVATHAVGQECRQSGCRKTWKAISLNVRILECEHSISRFLHLLDAYPVGIESDSWIKSMIAGRPLTRIDTHNSLTVEEEVKLHAFRKLQKSRPQIITSRYEFYAMVERLVPQKRTSISSILAGGAQRRLEAVTGGQMKTVASLLTSRIQY</sequence>
<feature type="compositionally biased region" description="Basic and acidic residues" evidence="1">
    <location>
        <begin position="70"/>
        <end position="89"/>
    </location>
</feature>
<evidence type="ECO:0000259" key="2">
    <source>
        <dbReference type="Pfam" id="PF22893"/>
    </source>
</evidence>
<evidence type="ECO:0000313" key="4">
    <source>
        <dbReference type="Proteomes" id="UP000800092"/>
    </source>
</evidence>